<comment type="subcellular location">
    <subcellularLocation>
        <location evidence="1">Membrane</location>
        <topology evidence="1">Multi-pass membrane protein</topology>
    </subcellularLocation>
</comment>
<dbReference type="InterPro" id="IPR001898">
    <property type="entry name" value="SLC13A/DASS"/>
</dbReference>
<evidence type="ECO:0000256" key="3">
    <source>
        <dbReference type="ARBA" id="ARBA00022448"/>
    </source>
</evidence>
<evidence type="ECO:0000256" key="5">
    <source>
        <dbReference type="ARBA" id="ARBA00022989"/>
    </source>
</evidence>
<dbReference type="GO" id="GO:0015141">
    <property type="term" value="F:succinate transmembrane transporter activity"/>
    <property type="evidence" value="ECO:0007669"/>
    <property type="project" value="UniProtKB-ARBA"/>
</dbReference>
<evidence type="ECO:0000256" key="6">
    <source>
        <dbReference type="ARBA" id="ARBA00023136"/>
    </source>
</evidence>
<dbReference type="PROSITE" id="PS01271">
    <property type="entry name" value="NA_SULFATE"/>
    <property type="match status" value="1"/>
</dbReference>
<feature type="transmembrane region" description="Helical" evidence="7">
    <location>
        <begin position="64"/>
        <end position="86"/>
    </location>
</feature>
<gene>
    <name evidence="8" type="ORF">ElyMa_002743100</name>
</gene>
<evidence type="ECO:0000313" key="9">
    <source>
        <dbReference type="Proteomes" id="UP000762676"/>
    </source>
</evidence>
<dbReference type="PANTHER" id="PTHR10283">
    <property type="entry name" value="SOLUTE CARRIER FAMILY 13 MEMBER"/>
    <property type="match status" value="1"/>
</dbReference>
<reference evidence="8 9" key="1">
    <citation type="journal article" date="2021" name="Elife">
        <title>Chloroplast acquisition without the gene transfer in kleptoplastic sea slugs, Plakobranchus ocellatus.</title>
        <authorList>
            <person name="Maeda T."/>
            <person name="Takahashi S."/>
            <person name="Yoshida T."/>
            <person name="Shimamura S."/>
            <person name="Takaki Y."/>
            <person name="Nagai Y."/>
            <person name="Toyoda A."/>
            <person name="Suzuki Y."/>
            <person name="Arimoto A."/>
            <person name="Ishii H."/>
            <person name="Satoh N."/>
            <person name="Nishiyama T."/>
            <person name="Hasebe M."/>
            <person name="Maruyama T."/>
            <person name="Minagawa J."/>
            <person name="Obokata J."/>
            <person name="Shigenobu S."/>
        </authorList>
    </citation>
    <scope>NUCLEOTIDE SEQUENCE [LARGE SCALE GENOMIC DNA]</scope>
</reference>
<keyword evidence="9" id="KW-1185">Reference proteome</keyword>
<organism evidence="8 9">
    <name type="scientific">Elysia marginata</name>
    <dbReference type="NCBI Taxonomy" id="1093978"/>
    <lineage>
        <taxon>Eukaryota</taxon>
        <taxon>Metazoa</taxon>
        <taxon>Spiralia</taxon>
        <taxon>Lophotrochozoa</taxon>
        <taxon>Mollusca</taxon>
        <taxon>Gastropoda</taxon>
        <taxon>Heterobranchia</taxon>
        <taxon>Euthyneura</taxon>
        <taxon>Panpulmonata</taxon>
        <taxon>Sacoglossa</taxon>
        <taxon>Placobranchoidea</taxon>
        <taxon>Plakobranchidae</taxon>
        <taxon>Elysia</taxon>
    </lineage>
</organism>
<keyword evidence="5 7" id="KW-1133">Transmembrane helix</keyword>
<evidence type="ECO:0000313" key="8">
    <source>
        <dbReference type="EMBL" id="GFR97351.1"/>
    </source>
</evidence>
<dbReference type="Pfam" id="PF00939">
    <property type="entry name" value="Na_sulph_symp"/>
    <property type="match status" value="1"/>
</dbReference>
<feature type="transmembrane region" description="Helical" evidence="7">
    <location>
        <begin position="24"/>
        <end position="43"/>
    </location>
</feature>
<dbReference type="EMBL" id="BMAT01005633">
    <property type="protein sequence ID" value="GFR97351.1"/>
    <property type="molecule type" value="Genomic_DNA"/>
</dbReference>
<comment type="similarity">
    <text evidence="2">Belongs to the SLC13A/DASS transporter (TC 2.A.47) family. NADC subfamily.</text>
</comment>
<sequence>MSVSFAIFLSQIQAISLKVNPLFFMFPATISSSFAFMLPVATPPNAIVFSHGDIKVIDMVRTGIFLNATLVPLLMFATATWGNAFFNLDTNPTAFLANISTTTISSGTVTGS</sequence>
<dbReference type="AlphaFoldDB" id="A0AAV4HJN0"/>
<evidence type="ECO:0000256" key="7">
    <source>
        <dbReference type="SAM" id="Phobius"/>
    </source>
</evidence>
<keyword evidence="6 7" id="KW-0472">Membrane</keyword>
<dbReference type="InterPro" id="IPR031312">
    <property type="entry name" value="Na/sul_symport_CS"/>
</dbReference>
<keyword evidence="4 7" id="KW-0812">Transmembrane</keyword>
<comment type="caution">
    <text evidence="8">The sequence shown here is derived from an EMBL/GenBank/DDBJ whole genome shotgun (WGS) entry which is preliminary data.</text>
</comment>
<evidence type="ECO:0000256" key="1">
    <source>
        <dbReference type="ARBA" id="ARBA00004141"/>
    </source>
</evidence>
<dbReference type="Proteomes" id="UP000762676">
    <property type="component" value="Unassembled WGS sequence"/>
</dbReference>
<evidence type="ECO:0000256" key="2">
    <source>
        <dbReference type="ARBA" id="ARBA00006772"/>
    </source>
</evidence>
<keyword evidence="3" id="KW-0813">Transport</keyword>
<dbReference type="GO" id="GO:0005886">
    <property type="term" value="C:plasma membrane"/>
    <property type="evidence" value="ECO:0007669"/>
    <property type="project" value="TreeGrafter"/>
</dbReference>
<accession>A0AAV4HJN0</accession>
<evidence type="ECO:0000256" key="4">
    <source>
        <dbReference type="ARBA" id="ARBA00022692"/>
    </source>
</evidence>
<protein>
    <submittedName>
        <fullName evidence="8">Solute carrier family 13 member 5</fullName>
    </submittedName>
</protein>
<proteinExistence type="inferred from homology"/>
<name>A0AAV4HJN0_9GAST</name>
<dbReference type="PANTHER" id="PTHR10283:SF82">
    <property type="entry name" value="SOLUTE CARRIER FAMILY 13 MEMBER 2"/>
    <property type="match status" value="1"/>
</dbReference>